<accession>A0A3N7HH85</accession>
<dbReference type="SUPFAM" id="SSF52047">
    <property type="entry name" value="RNI-like"/>
    <property type="match status" value="1"/>
</dbReference>
<keyword evidence="3" id="KW-1185">Reference proteome</keyword>
<protein>
    <submittedName>
        <fullName evidence="2">Ribonuclease inhibitor</fullName>
    </submittedName>
</protein>
<dbReference type="InterPro" id="IPR001611">
    <property type="entry name" value="Leu-rich_rpt"/>
</dbReference>
<organism evidence="2 3">
    <name type="scientific">Piscinibacter terrae</name>
    <dbReference type="NCBI Taxonomy" id="2496871"/>
    <lineage>
        <taxon>Bacteria</taxon>
        <taxon>Pseudomonadati</taxon>
        <taxon>Pseudomonadota</taxon>
        <taxon>Betaproteobacteria</taxon>
        <taxon>Burkholderiales</taxon>
        <taxon>Sphaerotilaceae</taxon>
        <taxon>Piscinibacter</taxon>
    </lineage>
</organism>
<sequence>MTGDSPHEVPTDAPAADTSPIHCPVHRVEITPCDASELAPLLAHLGADHAVQSSQRFARGTLIEDGRLDLCKQSIGAENCLQVTRALRSNSQVRSLMLGTNAIGDVGAQAVAQLATVNPVIEVLYLGCNNIGPEGAEHLQTALAGESSKVTGLWLKRNPLGPDGAARIAHILRGSRNLRVLDLVNTDLRDEGLLAVVEGACTGIAPLQFLYLSGNTLGPSAAASLSRLLREAPHLRGLYLSVNRLMDQGAMLIAQALDDNNTLQTLELASNGIGPQGAKALFSAASRHASLQRLNLGHAPSTKVLGASANQLLDDGARHAAGLLAGNATLRELDLSRNGITDHGMDIMAQAMESNTGLTRLVIDRPLPEAITTQLARNRSVHGSLPVQEDRALIRSVYR</sequence>
<reference evidence="2 3" key="1">
    <citation type="submission" date="2018-08" db="EMBL/GenBank/DDBJ databases">
        <authorList>
            <person name="Khan S.A."/>
            <person name="Jeon C.O."/>
            <person name="Chun B.H."/>
            <person name="Jeong S.E."/>
        </authorList>
    </citation>
    <scope>NUCLEOTIDE SEQUENCE [LARGE SCALE GENOMIC DNA]</scope>
    <source>
        <strain evidence="2 3">S-16</strain>
    </source>
</reference>
<dbReference type="Pfam" id="PF13516">
    <property type="entry name" value="LRR_6"/>
    <property type="match status" value="5"/>
</dbReference>
<dbReference type="OrthoDB" id="636045at2"/>
<comment type="caution">
    <text evidence="2">The sequence shown here is derived from an EMBL/GenBank/DDBJ whole genome shotgun (WGS) entry which is preliminary data.</text>
</comment>
<dbReference type="Gene3D" id="3.80.10.10">
    <property type="entry name" value="Ribonuclease Inhibitor"/>
    <property type="match status" value="3"/>
</dbReference>
<name>A0A3N7HH85_9BURK</name>
<dbReference type="SMART" id="SM00368">
    <property type="entry name" value="LRR_RI"/>
    <property type="match status" value="9"/>
</dbReference>
<reference evidence="2 3" key="2">
    <citation type="submission" date="2018-12" db="EMBL/GenBank/DDBJ databases">
        <title>Rhizobacter gummiphilus sp. nov., a rubber-degrading bacterium isolated from the soil of a botanical garden in Japan.</title>
        <authorList>
            <person name="Shunsuke S.S."/>
        </authorList>
    </citation>
    <scope>NUCLEOTIDE SEQUENCE [LARGE SCALE GENOMIC DNA]</scope>
    <source>
        <strain evidence="2 3">S-16</strain>
    </source>
</reference>
<feature type="region of interest" description="Disordered" evidence="1">
    <location>
        <begin position="1"/>
        <end position="20"/>
    </location>
</feature>
<dbReference type="GO" id="GO:0005096">
    <property type="term" value="F:GTPase activator activity"/>
    <property type="evidence" value="ECO:0007669"/>
    <property type="project" value="InterPro"/>
</dbReference>
<feature type="compositionally biased region" description="Basic and acidic residues" evidence="1">
    <location>
        <begin position="1"/>
        <end position="10"/>
    </location>
</feature>
<dbReference type="PANTHER" id="PTHR24113">
    <property type="entry name" value="RAN GTPASE-ACTIVATING PROTEIN 1"/>
    <property type="match status" value="1"/>
</dbReference>
<dbReference type="InterPro" id="IPR032675">
    <property type="entry name" value="LRR_dom_sf"/>
</dbReference>
<evidence type="ECO:0000313" key="2">
    <source>
        <dbReference type="EMBL" id="RQP21397.1"/>
    </source>
</evidence>
<evidence type="ECO:0000256" key="1">
    <source>
        <dbReference type="SAM" id="MobiDB-lite"/>
    </source>
</evidence>
<dbReference type="AlphaFoldDB" id="A0A3N7HH85"/>
<evidence type="ECO:0000313" key="3">
    <source>
        <dbReference type="Proteomes" id="UP000267464"/>
    </source>
</evidence>
<proteinExistence type="predicted"/>
<gene>
    <name evidence="2" type="ORF">DZC73_28340</name>
</gene>
<dbReference type="InterPro" id="IPR027038">
    <property type="entry name" value="RanGap"/>
</dbReference>
<dbReference type="EMBL" id="QUSW01000011">
    <property type="protein sequence ID" value="RQP21397.1"/>
    <property type="molecule type" value="Genomic_DNA"/>
</dbReference>
<dbReference type="RefSeq" id="WP_124543768.1">
    <property type="nucleotide sequence ID" value="NZ_QUSW01000011.1"/>
</dbReference>
<dbReference type="Proteomes" id="UP000267464">
    <property type="component" value="Unassembled WGS sequence"/>
</dbReference>